<evidence type="ECO:0000313" key="6">
    <source>
        <dbReference type="EMBL" id="TKC00338.1"/>
    </source>
</evidence>
<dbReference type="Gene3D" id="2.40.100.10">
    <property type="entry name" value="Cyclophilin-like"/>
    <property type="match status" value="1"/>
</dbReference>
<organism evidence="6 7">
    <name type="scientific">Pedobacter cryophilus</name>
    <dbReference type="NCBI Taxonomy" id="2571271"/>
    <lineage>
        <taxon>Bacteria</taxon>
        <taxon>Pseudomonadati</taxon>
        <taxon>Bacteroidota</taxon>
        <taxon>Sphingobacteriia</taxon>
        <taxon>Sphingobacteriales</taxon>
        <taxon>Sphingobacteriaceae</taxon>
        <taxon>Pedobacter</taxon>
    </lineage>
</organism>
<dbReference type="InterPro" id="IPR029000">
    <property type="entry name" value="Cyclophilin-like_dom_sf"/>
</dbReference>
<keyword evidence="1" id="KW-0547">Nucleotide-binding</keyword>
<dbReference type="InterPro" id="IPR010016">
    <property type="entry name" value="PxpB"/>
</dbReference>
<dbReference type="GO" id="GO:0005524">
    <property type="term" value="F:ATP binding"/>
    <property type="evidence" value="ECO:0007669"/>
    <property type="project" value="UniProtKB-KW"/>
</dbReference>
<feature type="domain" description="Carboxyltransferase" evidence="5">
    <location>
        <begin position="8"/>
        <end position="219"/>
    </location>
</feature>
<dbReference type="Gene3D" id="3.30.1360.40">
    <property type="match status" value="1"/>
</dbReference>
<dbReference type="PANTHER" id="PTHR34698:SF2">
    <property type="entry name" value="5-OXOPROLINASE SUBUNIT B"/>
    <property type="match status" value="1"/>
</dbReference>
<dbReference type="InterPro" id="IPR003833">
    <property type="entry name" value="CT_C_D"/>
</dbReference>
<sequence>MAHNHTKFLIYPISEKAVSIEFGQKIEAEIMKRISNLNRLILENPFIGLDCTVPAYTTLTLFYNPVKVISDKNLSGKFCFDKVSNYLSQMAQTNDNSIEKPKDIINIPVCYDEQFGLDLDELSILHQVPKEKIIKLHSSAIYTVFMIGFVPGFAYLGGMPELLASPRKLTPRKFIPAGSVGIAGQQTGIYPLETPGGWQIIGKTPLTLFDVNREQPSLLKAGDSVKFNPISLANFQSYHEDKD</sequence>
<keyword evidence="4" id="KW-0472">Membrane</keyword>
<dbReference type="EMBL" id="SWBP01000001">
    <property type="protein sequence ID" value="TKC00338.1"/>
    <property type="molecule type" value="Genomic_DNA"/>
</dbReference>
<evidence type="ECO:0000313" key="7">
    <source>
        <dbReference type="Proteomes" id="UP000308181"/>
    </source>
</evidence>
<dbReference type="NCBIfam" id="TIGR00370">
    <property type="entry name" value="5-oxoprolinase subunit PxpB"/>
    <property type="match status" value="1"/>
</dbReference>
<evidence type="ECO:0000256" key="2">
    <source>
        <dbReference type="ARBA" id="ARBA00022801"/>
    </source>
</evidence>
<protein>
    <submittedName>
        <fullName evidence="6">5-oxoprolinase subunit PxpB</fullName>
        <ecNumber evidence="6">3.5.2.9</ecNumber>
    </submittedName>
</protein>
<dbReference type="PANTHER" id="PTHR34698">
    <property type="entry name" value="5-OXOPROLINASE SUBUNIT B"/>
    <property type="match status" value="1"/>
</dbReference>
<keyword evidence="4" id="KW-0812">Transmembrane</keyword>
<dbReference type="RefSeq" id="WP_136824548.1">
    <property type="nucleotide sequence ID" value="NZ_SWBP01000001.1"/>
</dbReference>
<dbReference type="AlphaFoldDB" id="A0A4U1C9L2"/>
<comment type="caution">
    <text evidence="6">The sequence shown here is derived from an EMBL/GenBank/DDBJ whole genome shotgun (WGS) entry which is preliminary data.</text>
</comment>
<dbReference type="Proteomes" id="UP000308181">
    <property type="component" value="Unassembled WGS sequence"/>
</dbReference>
<keyword evidence="2 6" id="KW-0378">Hydrolase</keyword>
<dbReference type="Pfam" id="PF02682">
    <property type="entry name" value="CT_C_D"/>
    <property type="match status" value="1"/>
</dbReference>
<reference evidence="6 7" key="1">
    <citation type="submission" date="2019-04" db="EMBL/GenBank/DDBJ databases">
        <title>Pedobacter sp. AR-3-17 sp. nov., isolated from Arctic soil.</title>
        <authorList>
            <person name="Dahal R.H."/>
            <person name="Kim D.-U."/>
        </authorList>
    </citation>
    <scope>NUCLEOTIDE SEQUENCE [LARGE SCALE GENOMIC DNA]</scope>
    <source>
        <strain evidence="6 7">AR-3-17</strain>
    </source>
</reference>
<proteinExistence type="predicted"/>
<dbReference type="SUPFAM" id="SSF50891">
    <property type="entry name" value="Cyclophilin-like"/>
    <property type="match status" value="1"/>
</dbReference>
<evidence type="ECO:0000256" key="1">
    <source>
        <dbReference type="ARBA" id="ARBA00022741"/>
    </source>
</evidence>
<evidence type="ECO:0000256" key="3">
    <source>
        <dbReference type="ARBA" id="ARBA00022840"/>
    </source>
</evidence>
<feature type="transmembrane region" description="Helical" evidence="4">
    <location>
        <begin position="140"/>
        <end position="158"/>
    </location>
</feature>
<evidence type="ECO:0000259" key="5">
    <source>
        <dbReference type="SMART" id="SM00796"/>
    </source>
</evidence>
<dbReference type="OrthoDB" id="9778567at2"/>
<dbReference type="SMART" id="SM00796">
    <property type="entry name" value="AHS1"/>
    <property type="match status" value="1"/>
</dbReference>
<keyword evidence="4" id="KW-1133">Transmembrane helix</keyword>
<dbReference type="GO" id="GO:0017168">
    <property type="term" value="F:5-oxoprolinase (ATP-hydrolyzing) activity"/>
    <property type="evidence" value="ECO:0007669"/>
    <property type="project" value="UniProtKB-EC"/>
</dbReference>
<accession>A0A4U1C9L2</accession>
<keyword evidence="3" id="KW-0067">ATP-binding</keyword>
<keyword evidence="7" id="KW-1185">Reference proteome</keyword>
<evidence type="ECO:0000256" key="4">
    <source>
        <dbReference type="SAM" id="Phobius"/>
    </source>
</evidence>
<dbReference type="SUPFAM" id="SSF160467">
    <property type="entry name" value="PH0987 N-terminal domain-like"/>
    <property type="match status" value="1"/>
</dbReference>
<gene>
    <name evidence="6" type="primary">pxpB</name>
    <name evidence="6" type="ORF">FA046_01260</name>
</gene>
<name>A0A4U1C9L2_9SPHI</name>
<dbReference type="EC" id="3.5.2.9" evidence="6"/>